<dbReference type="PROSITE" id="PS51186">
    <property type="entry name" value="GNAT"/>
    <property type="match status" value="1"/>
</dbReference>
<protein>
    <recommendedName>
        <fullName evidence="1">N-acetyltransferase domain-containing protein</fullName>
    </recommendedName>
</protein>
<dbReference type="Pfam" id="PF13302">
    <property type="entry name" value="Acetyltransf_3"/>
    <property type="match status" value="1"/>
</dbReference>
<dbReference type="GO" id="GO:0016747">
    <property type="term" value="F:acyltransferase activity, transferring groups other than amino-acyl groups"/>
    <property type="evidence" value="ECO:0007669"/>
    <property type="project" value="InterPro"/>
</dbReference>
<sequence length="173" mass="21062">MKEEHLEIVLKWRTQAEVTKYMSTDIENNIVKQKEWFKKISNDKLLKYWIITYDKKSVGLIGLVDINWIHFNTIWSYYIGEKDYRRELGAIAPLYLYNYVFNNMNLNKIFANCFIENVNMIKILRIHGFRDVGIHKQHYYKNNRFHDVLMMELLADDWKIKKDIFGRFFASFE</sequence>
<dbReference type="InterPro" id="IPR000182">
    <property type="entry name" value="GNAT_dom"/>
</dbReference>
<dbReference type="AlphaFoldDB" id="A0A382ZPW3"/>
<gene>
    <name evidence="2" type="ORF">METZ01_LOCUS450500</name>
</gene>
<evidence type="ECO:0000313" key="2">
    <source>
        <dbReference type="EMBL" id="SVD97646.1"/>
    </source>
</evidence>
<dbReference type="PANTHER" id="PTHR43415:SF3">
    <property type="entry name" value="GNAT-FAMILY ACETYLTRANSFERASE"/>
    <property type="match status" value="1"/>
</dbReference>
<dbReference type="PANTHER" id="PTHR43415">
    <property type="entry name" value="SPERMIDINE N(1)-ACETYLTRANSFERASE"/>
    <property type="match status" value="1"/>
</dbReference>
<dbReference type="SUPFAM" id="SSF55729">
    <property type="entry name" value="Acyl-CoA N-acyltransferases (Nat)"/>
    <property type="match status" value="1"/>
</dbReference>
<proteinExistence type="predicted"/>
<reference evidence="2" key="1">
    <citation type="submission" date="2018-05" db="EMBL/GenBank/DDBJ databases">
        <authorList>
            <person name="Lanie J.A."/>
            <person name="Ng W.-L."/>
            <person name="Kazmierczak K.M."/>
            <person name="Andrzejewski T.M."/>
            <person name="Davidsen T.M."/>
            <person name="Wayne K.J."/>
            <person name="Tettelin H."/>
            <person name="Glass J.I."/>
            <person name="Rusch D."/>
            <person name="Podicherti R."/>
            <person name="Tsui H.-C.T."/>
            <person name="Winkler M.E."/>
        </authorList>
    </citation>
    <scope>NUCLEOTIDE SEQUENCE</scope>
</reference>
<name>A0A382ZPW3_9ZZZZ</name>
<organism evidence="2">
    <name type="scientific">marine metagenome</name>
    <dbReference type="NCBI Taxonomy" id="408172"/>
    <lineage>
        <taxon>unclassified sequences</taxon>
        <taxon>metagenomes</taxon>
        <taxon>ecological metagenomes</taxon>
    </lineage>
</organism>
<dbReference type="EMBL" id="UINC01185773">
    <property type="protein sequence ID" value="SVD97646.1"/>
    <property type="molecule type" value="Genomic_DNA"/>
</dbReference>
<dbReference type="InterPro" id="IPR016181">
    <property type="entry name" value="Acyl_CoA_acyltransferase"/>
</dbReference>
<accession>A0A382ZPW3</accession>
<feature type="domain" description="N-acetyltransferase" evidence="1">
    <location>
        <begin position="1"/>
        <end position="156"/>
    </location>
</feature>
<dbReference type="Gene3D" id="3.40.630.30">
    <property type="match status" value="1"/>
</dbReference>
<evidence type="ECO:0000259" key="1">
    <source>
        <dbReference type="PROSITE" id="PS51186"/>
    </source>
</evidence>